<protein>
    <submittedName>
        <fullName evidence="3">Uncharacterized protein</fullName>
    </submittedName>
</protein>
<accession>A0AAW0G6M7</accession>
<organism evidence="3 4">
    <name type="scientific">Cerrena zonata</name>
    <dbReference type="NCBI Taxonomy" id="2478898"/>
    <lineage>
        <taxon>Eukaryota</taxon>
        <taxon>Fungi</taxon>
        <taxon>Dikarya</taxon>
        <taxon>Basidiomycota</taxon>
        <taxon>Agaricomycotina</taxon>
        <taxon>Agaricomycetes</taxon>
        <taxon>Polyporales</taxon>
        <taxon>Cerrenaceae</taxon>
        <taxon>Cerrena</taxon>
    </lineage>
</organism>
<evidence type="ECO:0000256" key="1">
    <source>
        <dbReference type="SAM" id="MobiDB-lite"/>
    </source>
</evidence>
<dbReference type="AlphaFoldDB" id="A0AAW0G6M7"/>
<keyword evidence="4" id="KW-1185">Reference proteome</keyword>
<evidence type="ECO:0000313" key="3">
    <source>
        <dbReference type="EMBL" id="KAK7689318.1"/>
    </source>
</evidence>
<name>A0AAW0G6M7_9APHY</name>
<reference evidence="3 4" key="1">
    <citation type="submission" date="2022-09" db="EMBL/GenBank/DDBJ databases">
        <authorList>
            <person name="Palmer J.M."/>
        </authorList>
    </citation>
    <scope>NUCLEOTIDE SEQUENCE [LARGE SCALE GENOMIC DNA]</scope>
    <source>
        <strain evidence="3 4">DSM 7382</strain>
    </source>
</reference>
<dbReference type="Proteomes" id="UP001385951">
    <property type="component" value="Unassembled WGS sequence"/>
</dbReference>
<proteinExistence type="predicted"/>
<evidence type="ECO:0000313" key="4">
    <source>
        <dbReference type="Proteomes" id="UP001385951"/>
    </source>
</evidence>
<evidence type="ECO:0000313" key="2">
    <source>
        <dbReference type="EMBL" id="KAK7689296.1"/>
    </source>
</evidence>
<dbReference type="EMBL" id="JASBNA010000008">
    <property type="protein sequence ID" value="KAK7689318.1"/>
    <property type="molecule type" value="Genomic_DNA"/>
</dbReference>
<gene>
    <name evidence="2" type="ORF">QCA50_007087</name>
    <name evidence="3" type="ORF">QCA50_007109</name>
</gene>
<comment type="caution">
    <text evidence="3">The sequence shown here is derived from an EMBL/GenBank/DDBJ whole genome shotgun (WGS) entry which is preliminary data.</text>
</comment>
<dbReference type="EMBL" id="JASBNA010000008">
    <property type="protein sequence ID" value="KAK7689296.1"/>
    <property type="molecule type" value="Genomic_DNA"/>
</dbReference>
<feature type="region of interest" description="Disordered" evidence="1">
    <location>
        <begin position="263"/>
        <end position="302"/>
    </location>
</feature>
<sequence>MNSQYSEDKRIVSRSKHLRLRGNILYLEDGYRLLVIHKVLEHRHPNLEASKSAISPIISPSASQDQTNAPAPSYDHSLEKGNPVHSMLVDQMGVFEDQLEVQINNATYSCLTPPGSHFSVHSPGVPRPAVTHASAIDPVVTSAELSQPSGLVQGWASSTSQDSQASSPFVYQVPSTGYQYVEPSQQPPITSETSSLKYWTSQPTLFPSMQPASQPQPQSYAYDILTYNYNPQSQDLMQYQGYPVPPPAQGYDYYHSHPTEATRHRGTASVHPGGNTSMYPPKDSSYEVENADSATAPQHHQYPTPLISSCGIQVSRLGHCVWG</sequence>